<dbReference type="SUPFAM" id="SSF48576">
    <property type="entry name" value="Terpenoid synthases"/>
    <property type="match status" value="1"/>
</dbReference>
<accession>I0L8R0</accession>
<dbReference type="SFLD" id="SFLDG01020">
    <property type="entry name" value="Terpene_Cyclase_Like_2"/>
    <property type="match status" value="1"/>
</dbReference>
<comment type="cofactor">
    <cofactor evidence="2">
        <name>Mg(2+)</name>
        <dbReference type="ChEBI" id="CHEBI:18420"/>
    </cofactor>
</comment>
<protein>
    <recommendedName>
        <fullName evidence="2">Terpene synthase</fullName>
        <ecNumber evidence="2">4.2.3.-</ecNumber>
    </recommendedName>
</protein>
<dbReference type="GO" id="GO:0046872">
    <property type="term" value="F:metal ion binding"/>
    <property type="evidence" value="ECO:0007669"/>
    <property type="project" value="UniProtKB-KW"/>
</dbReference>
<dbReference type="Proteomes" id="UP000003448">
    <property type="component" value="Unassembled WGS sequence"/>
</dbReference>
<dbReference type="EC" id="4.2.3.-" evidence="2"/>
<dbReference type="SFLD" id="SFLDS00005">
    <property type="entry name" value="Isoprenoid_Synthase_Type_I"/>
    <property type="match status" value="1"/>
</dbReference>
<organism evidence="3 4">
    <name type="scientific">Micromonospora lupini str. Lupac 08</name>
    <dbReference type="NCBI Taxonomy" id="1150864"/>
    <lineage>
        <taxon>Bacteria</taxon>
        <taxon>Bacillati</taxon>
        <taxon>Actinomycetota</taxon>
        <taxon>Actinomycetes</taxon>
        <taxon>Micromonosporales</taxon>
        <taxon>Micromonosporaceae</taxon>
        <taxon>Micromonospora</taxon>
    </lineage>
</organism>
<dbReference type="eggNOG" id="COG0664">
    <property type="taxonomic scope" value="Bacteria"/>
</dbReference>
<comment type="caution">
    <text evidence="3">The sequence shown here is derived from an EMBL/GenBank/DDBJ whole genome shotgun (WGS) entry which is preliminary data.</text>
</comment>
<dbReference type="PANTHER" id="PTHR35201:SF4">
    <property type="entry name" value="BETA-PINACENE SYNTHASE-RELATED"/>
    <property type="match status" value="1"/>
</dbReference>
<keyword evidence="2" id="KW-0479">Metal-binding</keyword>
<dbReference type="PANTHER" id="PTHR35201">
    <property type="entry name" value="TERPENE SYNTHASE"/>
    <property type="match status" value="1"/>
</dbReference>
<dbReference type="Gene3D" id="1.10.600.10">
    <property type="entry name" value="Farnesyl Diphosphate Synthase"/>
    <property type="match status" value="1"/>
</dbReference>
<gene>
    <name evidence="3" type="ORF">MILUP08_45087</name>
</gene>
<keyword evidence="2" id="KW-0460">Magnesium</keyword>
<dbReference type="AlphaFoldDB" id="I0L8R0"/>
<dbReference type="STRING" id="1150864.MILUP08_45087"/>
<evidence type="ECO:0000313" key="3">
    <source>
        <dbReference type="EMBL" id="CCH20207.1"/>
    </source>
</evidence>
<evidence type="ECO:0000256" key="2">
    <source>
        <dbReference type="RuleBase" id="RU366034"/>
    </source>
</evidence>
<evidence type="ECO:0000313" key="4">
    <source>
        <dbReference type="Proteomes" id="UP000003448"/>
    </source>
</evidence>
<evidence type="ECO:0000256" key="1">
    <source>
        <dbReference type="ARBA" id="ARBA00023239"/>
    </source>
</evidence>
<name>I0L8R0_9ACTN</name>
<keyword evidence="1 2" id="KW-0456">Lyase</keyword>
<dbReference type="InterPro" id="IPR008949">
    <property type="entry name" value="Isoprenoid_synthase_dom_sf"/>
</dbReference>
<sequence length="321" mass="34934">MWGHTMRSFAISALREPSFTAGRHKSTDRVASESVEWARAFGLVDSGHQVHRLQRADAAGLAGRACPVGPTQGLRLLTDLISWLFVMDDTCDEDGLGADPGRLAPVVAALLDVLDRCGDPLAALPPGAGQLGAALHDLCRRTRAQGRAPLLLRFVSQVRQYLLALLWEAANRERRRVPGVTEYVQLRRHIGGVHPCLTLTDLASEQPPGPTRRADPALTALDLLAVDLICWCNDLFSYGKESRTDPDAHNLVTVIAQEDGLAEADALRAAADRFNRGLAAYLAAEERLLASGVEALRPPLAARRNWVRATYDWSVVAARYA</sequence>
<dbReference type="GO" id="GO:0010333">
    <property type="term" value="F:terpene synthase activity"/>
    <property type="evidence" value="ECO:0007669"/>
    <property type="project" value="InterPro"/>
</dbReference>
<proteinExistence type="inferred from homology"/>
<dbReference type="Pfam" id="PF19086">
    <property type="entry name" value="Terpene_syn_C_2"/>
    <property type="match status" value="1"/>
</dbReference>
<keyword evidence="4" id="KW-1185">Reference proteome</keyword>
<dbReference type="EMBL" id="CAIE01000037">
    <property type="protein sequence ID" value="CCH20207.1"/>
    <property type="molecule type" value="Genomic_DNA"/>
</dbReference>
<comment type="similarity">
    <text evidence="2">Belongs to the terpene synthase family.</text>
</comment>
<reference evidence="4" key="1">
    <citation type="journal article" date="2012" name="J. Bacteriol.">
        <title>Genome Sequence of Micromonospora lupini Lupac 08, Isolated from Root Nodules of Lupinus angustifolius.</title>
        <authorList>
            <person name="Alonso-Vega P."/>
            <person name="Normand P."/>
            <person name="Bacigalupe R."/>
            <person name="Pujic P."/>
            <person name="Lajus A."/>
            <person name="Vallenet D."/>
            <person name="Carro L."/>
            <person name="Coll P."/>
            <person name="Trujillo M.E."/>
        </authorList>
    </citation>
    <scope>NUCLEOTIDE SEQUENCE [LARGE SCALE GENOMIC DNA]</scope>
    <source>
        <strain evidence="4">Lupac 08</strain>
    </source>
</reference>
<dbReference type="InterPro" id="IPR034686">
    <property type="entry name" value="Terpene_cyclase-like_2"/>
</dbReference>